<organism evidence="1 2">
    <name type="scientific">Mesorhizobium neociceri</name>
    <dbReference type="NCBI Taxonomy" id="1307853"/>
    <lineage>
        <taxon>Bacteria</taxon>
        <taxon>Pseudomonadati</taxon>
        <taxon>Pseudomonadota</taxon>
        <taxon>Alphaproteobacteria</taxon>
        <taxon>Hyphomicrobiales</taxon>
        <taxon>Phyllobacteriaceae</taxon>
        <taxon>Mesorhizobium</taxon>
    </lineage>
</organism>
<proteinExistence type="predicted"/>
<name>A0A838B993_9HYPH</name>
<gene>
    <name evidence="1" type="ORF">H0241_23430</name>
</gene>
<accession>A0A838B993</accession>
<keyword evidence="2" id="KW-1185">Reference proteome</keyword>
<sequence>MAKKKSKKDEPVSEDARLAYSWDFVQAAWVWRLRTCDPAEKPALQAKADQRAQIQEEVHRRLGWEVRWFPSFHETLDLDEMERSVMGEHTPAGAALRVELGLPYGLDRVPTEEERILAEIGDGYMTPAQRKRLRYLRKHREQDQIATELIPICGEKYSMRVQEYTR</sequence>
<dbReference type="AlphaFoldDB" id="A0A838B993"/>
<dbReference type="Proteomes" id="UP000558284">
    <property type="component" value="Unassembled WGS sequence"/>
</dbReference>
<dbReference type="RefSeq" id="WP_181060208.1">
    <property type="nucleotide sequence ID" value="NZ_JACDTY010000013.1"/>
</dbReference>
<comment type="caution">
    <text evidence="1">The sequence shown here is derived from an EMBL/GenBank/DDBJ whole genome shotgun (WGS) entry which is preliminary data.</text>
</comment>
<protein>
    <submittedName>
        <fullName evidence="1">Uncharacterized protein</fullName>
    </submittedName>
</protein>
<reference evidence="1 2" key="1">
    <citation type="submission" date="2020-07" db="EMBL/GenBank/DDBJ databases">
        <title>Definition of the novel symbiovar canariense within Mesorhizobium novociceri, a new species of genus Mesorhizobium nodulating Cicer canariense in the Caldera de Taburiente National Park (La Palma, Canary Islands).</title>
        <authorList>
            <person name="Leon-Barrios M."/>
            <person name="Perez-Yepez J."/>
            <person name="Flores-Felix J.D."/>
            <person name="Ramirez-Baena M.H."/>
            <person name="Pulido-Suarez L."/>
            <person name="Igual J.M."/>
            <person name="Velazquez E."/>
            <person name="Peix A."/>
        </authorList>
    </citation>
    <scope>NUCLEOTIDE SEQUENCE [LARGE SCALE GENOMIC DNA]</scope>
    <source>
        <strain evidence="1 2">CCANP35</strain>
    </source>
</reference>
<evidence type="ECO:0000313" key="1">
    <source>
        <dbReference type="EMBL" id="MBA1143176.1"/>
    </source>
</evidence>
<dbReference type="EMBL" id="JACDTY010000013">
    <property type="protein sequence ID" value="MBA1143176.1"/>
    <property type="molecule type" value="Genomic_DNA"/>
</dbReference>
<evidence type="ECO:0000313" key="2">
    <source>
        <dbReference type="Proteomes" id="UP000558284"/>
    </source>
</evidence>